<proteinExistence type="predicted"/>
<evidence type="ECO:0000313" key="2">
    <source>
        <dbReference type="Proteomes" id="UP000823561"/>
    </source>
</evidence>
<sequence length="98" mass="10836">MFYYYIHSNEPAGETEDASVSLDLAGVDTGADQVVKPAPHSDHDYAELSVTARAARSSTEGDCPPYAGEYHPQGILFQLEAKIFLRYINRLSKQLACR</sequence>
<accession>A0AAV6H127</accession>
<dbReference type="EMBL" id="JADWDJ010000006">
    <property type="protein sequence ID" value="KAG5279725.1"/>
    <property type="molecule type" value="Genomic_DNA"/>
</dbReference>
<comment type="caution">
    <text evidence="1">The sequence shown here is derived from an EMBL/GenBank/DDBJ whole genome shotgun (WGS) entry which is preliminary data.</text>
</comment>
<gene>
    <name evidence="1" type="ORF">AALO_G00080930</name>
</gene>
<reference evidence="1" key="1">
    <citation type="submission" date="2020-10" db="EMBL/GenBank/DDBJ databases">
        <title>Chromosome-scale genome assembly of the Allis shad, Alosa alosa.</title>
        <authorList>
            <person name="Margot Z."/>
            <person name="Christophe K."/>
            <person name="Cabau C."/>
            <person name="Louis A."/>
            <person name="Berthelot C."/>
            <person name="Parey E."/>
            <person name="Roest Crollius H."/>
            <person name="Montfort J."/>
            <person name="Robinson-Rechavi M."/>
            <person name="Bucao C."/>
            <person name="Bouchez O."/>
            <person name="Gislard M."/>
            <person name="Lluch J."/>
            <person name="Milhes M."/>
            <person name="Lampietro C."/>
            <person name="Lopez Roques C."/>
            <person name="Donnadieu C."/>
            <person name="Braasch I."/>
            <person name="Desvignes T."/>
            <person name="Postlethwait J."/>
            <person name="Bobe J."/>
            <person name="Guiguen Y."/>
        </authorList>
    </citation>
    <scope>NUCLEOTIDE SEQUENCE</scope>
    <source>
        <strain evidence="1">M-15738</strain>
        <tissue evidence="1">Blood</tissue>
    </source>
</reference>
<keyword evidence="2" id="KW-1185">Reference proteome</keyword>
<organism evidence="1 2">
    <name type="scientific">Alosa alosa</name>
    <name type="common">allis shad</name>
    <dbReference type="NCBI Taxonomy" id="278164"/>
    <lineage>
        <taxon>Eukaryota</taxon>
        <taxon>Metazoa</taxon>
        <taxon>Chordata</taxon>
        <taxon>Craniata</taxon>
        <taxon>Vertebrata</taxon>
        <taxon>Euteleostomi</taxon>
        <taxon>Actinopterygii</taxon>
        <taxon>Neopterygii</taxon>
        <taxon>Teleostei</taxon>
        <taxon>Clupei</taxon>
        <taxon>Clupeiformes</taxon>
        <taxon>Clupeoidei</taxon>
        <taxon>Clupeidae</taxon>
        <taxon>Alosa</taxon>
    </lineage>
</organism>
<dbReference type="AlphaFoldDB" id="A0AAV6H127"/>
<dbReference type="Proteomes" id="UP000823561">
    <property type="component" value="Chromosome 6"/>
</dbReference>
<evidence type="ECO:0000313" key="1">
    <source>
        <dbReference type="EMBL" id="KAG5279725.1"/>
    </source>
</evidence>
<name>A0AAV6H127_9TELE</name>
<protein>
    <submittedName>
        <fullName evidence="1">Uncharacterized protein</fullName>
    </submittedName>
</protein>